<keyword evidence="4" id="KW-1185">Reference proteome</keyword>
<dbReference type="PANTHER" id="PTHR12526">
    <property type="entry name" value="GLYCOSYLTRANSFERASE"/>
    <property type="match status" value="1"/>
</dbReference>
<dbReference type="PANTHER" id="PTHR12526:SF510">
    <property type="entry name" value="D-INOSITOL 3-PHOSPHATE GLYCOSYLTRANSFERASE"/>
    <property type="match status" value="1"/>
</dbReference>
<keyword evidence="1" id="KW-0328">Glycosyltransferase</keyword>
<name>A0ABY6J879_9BACT</name>
<accession>A0ABY6J879</accession>
<evidence type="ECO:0000256" key="1">
    <source>
        <dbReference type="ARBA" id="ARBA00022676"/>
    </source>
</evidence>
<evidence type="ECO:0000313" key="3">
    <source>
        <dbReference type="EMBL" id="UYQ95895.1"/>
    </source>
</evidence>
<dbReference type="Proteomes" id="UP001162741">
    <property type="component" value="Chromosome"/>
</dbReference>
<dbReference type="SUPFAM" id="SSF53756">
    <property type="entry name" value="UDP-Glycosyltransferase/glycogen phosphorylase"/>
    <property type="match status" value="1"/>
</dbReference>
<gene>
    <name evidence="3" type="ORF">MKQ68_12370</name>
</gene>
<reference evidence="3" key="1">
    <citation type="submission" date="2022-10" db="EMBL/GenBank/DDBJ databases">
        <title>Chitinophaga sp. nov., isolated from soil.</title>
        <authorList>
            <person name="Jeon C.O."/>
        </authorList>
    </citation>
    <scope>NUCLEOTIDE SEQUENCE</scope>
    <source>
        <strain evidence="3">R8</strain>
    </source>
</reference>
<proteinExistence type="predicted"/>
<evidence type="ECO:0000256" key="2">
    <source>
        <dbReference type="ARBA" id="ARBA00022679"/>
    </source>
</evidence>
<evidence type="ECO:0000313" key="4">
    <source>
        <dbReference type="Proteomes" id="UP001162741"/>
    </source>
</evidence>
<dbReference type="EMBL" id="CP107006">
    <property type="protein sequence ID" value="UYQ95895.1"/>
    <property type="molecule type" value="Genomic_DNA"/>
</dbReference>
<protein>
    <submittedName>
        <fullName evidence="3">Glycosyltransferase family 4 protein</fullName>
    </submittedName>
</protein>
<keyword evidence="2" id="KW-0808">Transferase</keyword>
<dbReference type="Gene3D" id="3.40.50.2000">
    <property type="entry name" value="Glycogen Phosphorylase B"/>
    <property type="match status" value="2"/>
</dbReference>
<dbReference type="CDD" id="cd03801">
    <property type="entry name" value="GT4_PimA-like"/>
    <property type="match status" value="1"/>
</dbReference>
<organism evidence="3 4">
    <name type="scientific">Chitinophaga horti</name>
    <dbReference type="NCBI Taxonomy" id="2920382"/>
    <lineage>
        <taxon>Bacteria</taxon>
        <taxon>Pseudomonadati</taxon>
        <taxon>Bacteroidota</taxon>
        <taxon>Chitinophagia</taxon>
        <taxon>Chitinophagales</taxon>
        <taxon>Chitinophagaceae</taxon>
        <taxon>Chitinophaga</taxon>
    </lineage>
</organism>
<dbReference type="Pfam" id="PF13692">
    <property type="entry name" value="Glyco_trans_1_4"/>
    <property type="match status" value="1"/>
</dbReference>
<dbReference type="RefSeq" id="WP_264283568.1">
    <property type="nucleotide sequence ID" value="NZ_CP107006.1"/>
</dbReference>
<sequence length="392" mass="44799">MFQLLLLKRWIEAIFIFPFAWWGRRYARKHPLGESYDLFFFFPFYHIGGAEKVNSDIVQQFPDKKIIIFFTRKSVSEAMLPFFKGPNITLKEISHYTDNKKKYWQNLVWRGIVAEYINSQPNKPRVFNGQCNFGYKLSPHVRKDIVQVELIHLLCSFSYIRIPFLPFYDTTVMISQDAIDAHKALYKKFGIPSSYIDKIKLIINGIPLPATDSLMAPYPPLKCLYAGRGDVVQKRVDLLGQLAAGLYERRLPVTFAFMGNMNGLLDSFPPASYQLLGEKSDPADIDRIYRSHHVLVLLSAFEGFPMVVEEAMARGLAIISTPVGDIPQHVKDGVNGFLVPGDGDLVAAAMERVERLLNDPELLARFRTNNITYARQHFGMEAFAQSYRALLT</sequence>